<sequence length="96" mass="10589">MTRQVFVLRVKTKTLGWLRQNGANQEVVELDDRATLIKALRTVFNQSVLERIVRNGRISNQVIVLVNGVDANLIGGLDAELKDGDELTLIPVVHGG</sequence>
<organism evidence="1 2">
    <name type="scientific">Candidatus Marsarchaeota G2 archaeon ECH_B_SAG-M15</name>
    <dbReference type="NCBI Taxonomy" id="1978162"/>
    <lineage>
        <taxon>Archaea</taxon>
        <taxon>Candidatus Marsarchaeota</taxon>
        <taxon>Candidatus Marsarchaeota group 2</taxon>
    </lineage>
</organism>
<protein>
    <recommendedName>
        <fullName evidence="3">Molybdopterin synthase sulfur carrier subunit</fullName>
    </recommendedName>
</protein>
<dbReference type="AlphaFoldDB" id="A0A2R6AUT8"/>
<evidence type="ECO:0008006" key="3">
    <source>
        <dbReference type="Google" id="ProtNLM"/>
    </source>
</evidence>
<gene>
    <name evidence="1" type="ORF">B9Q08_05480</name>
</gene>
<evidence type="ECO:0000313" key="2">
    <source>
        <dbReference type="Proteomes" id="UP000240490"/>
    </source>
</evidence>
<dbReference type="CDD" id="cd17040">
    <property type="entry name" value="Ubl_MoaD_like"/>
    <property type="match status" value="1"/>
</dbReference>
<dbReference type="EMBL" id="NEXJ01000097">
    <property type="protein sequence ID" value="PSN90098.1"/>
    <property type="molecule type" value="Genomic_DNA"/>
</dbReference>
<dbReference type="PANTHER" id="PTHR38031:SF1">
    <property type="entry name" value="SULFUR CARRIER PROTEIN CYSO"/>
    <property type="match status" value="1"/>
</dbReference>
<dbReference type="SUPFAM" id="SSF54285">
    <property type="entry name" value="MoaD/ThiS"/>
    <property type="match status" value="1"/>
</dbReference>
<dbReference type="InterPro" id="IPR052045">
    <property type="entry name" value="Sulfur_Carrier/Prot_Modifier"/>
</dbReference>
<dbReference type="Pfam" id="PF02597">
    <property type="entry name" value="ThiS"/>
    <property type="match status" value="1"/>
</dbReference>
<dbReference type="Gene3D" id="3.10.20.30">
    <property type="match status" value="1"/>
</dbReference>
<dbReference type="InterPro" id="IPR003749">
    <property type="entry name" value="ThiS/MoaD-like"/>
</dbReference>
<name>A0A2R6AUT8_9ARCH</name>
<proteinExistence type="predicted"/>
<comment type="caution">
    <text evidence="1">The sequence shown here is derived from an EMBL/GenBank/DDBJ whole genome shotgun (WGS) entry which is preliminary data.</text>
</comment>
<dbReference type="InterPro" id="IPR016155">
    <property type="entry name" value="Mopterin_synth/thiamin_S_b"/>
</dbReference>
<accession>A0A2R6AUT8</accession>
<dbReference type="InterPro" id="IPR012675">
    <property type="entry name" value="Beta-grasp_dom_sf"/>
</dbReference>
<dbReference type="PANTHER" id="PTHR38031">
    <property type="entry name" value="SULFUR CARRIER PROTEIN SLR0821-RELATED"/>
    <property type="match status" value="1"/>
</dbReference>
<dbReference type="Proteomes" id="UP000240490">
    <property type="component" value="Unassembled WGS sequence"/>
</dbReference>
<evidence type="ECO:0000313" key="1">
    <source>
        <dbReference type="EMBL" id="PSN90098.1"/>
    </source>
</evidence>
<reference evidence="1 2" key="1">
    <citation type="submission" date="2017-04" db="EMBL/GenBank/DDBJ databases">
        <title>Novel microbial lineages endemic to geothermal iron-oxide mats fill important gaps in the evolutionary history of Archaea.</title>
        <authorList>
            <person name="Jay Z.J."/>
            <person name="Beam J.P."/>
            <person name="Dlakic M."/>
            <person name="Rusch D.B."/>
            <person name="Kozubal M.A."/>
            <person name="Inskeep W.P."/>
        </authorList>
    </citation>
    <scope>NUCLEOTIDE SEQUENCE [LARGE SCALE GENOMIC DNA]</scope>
    <source>
        <strain evidence="1">ECH_B_SAG-M15</strain>
    </source>
</reference>